<keyword evidence="3" id="KW-1185">Reference proteome</keyword>
<protein>
    <submittedName>
        <fullName evidence="2">Uncharacterized protein</fullName>
    </submittedName>
</protein>
<dbReference type="EMBL" id="CM029037">
    <property type="protein sequence ID" value="KAG2660029.1"/>
    <property type="molecule type" value="Genomic_DNA"/>
</dbReference>
<evidence type="ECO:0000256" key="1">
    <source>
        <dbReference type="SAM" id="MobiDB-lite"/>
    </source>
</evidence>
<reference evidence="2" key="1">
    <citation type="submission" date="2020-05" db="EMBL/GenBank/DDBJ databases">
        <title>WGS assembly of Panicum virgatum.</title>
        <authorList>
            <person name="Lovell J.T."/>
            <person name="Jenkins J."/>
            <person name="Shu S."/>
            <person name="Juenger T.E."/>
            <person name="Schmutz J."/>
        </authorList>
    </citation>
    <scope>NUCLEOTIDE SEQUENCE</scope>
    <source>
        <strain evidence="2">AP13</strain>
    </source>
</reference>
<proteinExistence type="predicted"/>
<name>A0A8T0XXN2_PANVG</name>
<feature type="compositionally biased region" description="Pro residues" evidence="1">
    <location>
        <begin position="47"/>
        <end position="67"/>
    </location>
</feature>
<dbReference type="Proteomes" id="UP000823388">
    <property type="component" value="Chromosome 1K"/>
</dbReference>
<comment type="caution">
    <text evidence="2">The sequence shown here is derived from an EMBL/GenBank/DDBJ whole genome shotgun (WGS) entry which is preliminary data.</text>
</comment>
<feature type="compositionally biased region" description="Basic and acidic residues" evidence="1">
    <location>
        <begin position="103"/>
        <end position="118"/>
    </location>
</feature>
<feature type="region of interest" description="Disordered" evidence="1">
    <location>
        <begin position="32"/>
        <end position="118"/>
    </location>
</feature>
<evidence type="ECO:0000313" key="3">
    <source>
        <dbReference type="Proteomes" id="UP000823388"/>
    </source>
</evidence>
<dbReference type="AlphaFoldDB" id="A0A8T0XXN2"/>
<evidence type="ECO:0000313" key="2">
    <source>
        <dbReference type="EMBL" id="KAG2660029.1"/>
    </source>
</evidence>
<gene>
    <name evidence="2" type="ORF">PVAP13_1KG392305</name>
</gene>
<organism evidence="2 3">
    <name type="scientific">Panicum virgatum</name>
    <name type="common">Blackwell switchgrass</name>
    <dbReference type="NCBI Taxonomy" id="38727"/>
    <lineage>
        <taxon>Eukaryota</taxon>
        <taxon>Viridiplantae</taxon>
        <taxon>Streptophyta</taxon>
        <taxon>Embryophyta</taxon>
        <taxon>Tracheophyta</taxon>
        <taxon>Spermatophyta</taxon>
        <taxon>Magnoliopsida</taxon>
        <taxon>Liliopsida</taxon>
        <taxon>Poales</taxon>
        <taxon>Poaceae</taxon>
        <taxon>PACMAD clade</taxon>
        <taxon>Panicoideae</taxon>
        <taxon>Panicodae</taxon>
        <taxon>Paniceae</taxon>
        <taxon>Panicinae</taxon>
        <taxon>Panicum</taxon>
        <taxon>Panicum sect. Hiantes</taxon>
    </lineage>
</organism>
<accession>A0A8T0XXN2</accession>
<sequence length="118" mass="13078">MSYNGILPDFSICSGVEVLLYLPRSLPWPLAAPAADCPGRLPHRPAQKPPDPAAAGPPRPLPGPLLPRPGRSSARRPPTPPLCRSELPPGVDWVKREKRRKQERKEKTRGEESARKRK</sequence>